<evidence type="ECO:0000313" key="1">
    <source>
        <dbReference type="EMBL" id="HIJ99399.1"/>
    </source>
</evidence>
<keyword evidence="2" id="KW-1185">Reference proteome</keyword>
<reference evidence="1 2" key="1">
    <citation type="journal article" name="Nat. Commun.">
        <title>Undinarchaeota illuminate DPANN phylogeny and the impact of gene transfer on archaeal evolution.</title>
        <authorList>
            <person name="Dombrowski N."/>
            <person name="Williams T.A."/>
            <person name="Sun J."/>
            <person name="Woodcroft B.J."/>
            <person name="Lee J.H."/>
            <person name="Minh B.Q."/>
            <person name="Rinke C."/>
            <person name="Spang A."/>
        </authorList>
    </citation>
    <scope>NUCLEOTIDE SEQUENCE [LARGE SCALE GENOMIC DNA]</scope>
    <source>
        <strain evidence="1">MAG_bin17</strain>
    </source>
</reference>
<accession>A0A832V3R1</accession>
<comment type="caution">
    <text evidence="1">The sequence shown here is derived from an EMBL/GenBank/DDBJ whole genome shotgun (WGS) entry which is preliminary data.</text>
</comment>
<gene>
    <name evidence="1" type="ORF">H1011_01070</name>
</gene>
<dbReference type="Proteomes" id="UP000604391">
    <property type="component" value="Unassembled WGS sequence"/>
</dbReference>
<dbReference type="EMBL" id="DVAD01000007">
    <property type="protein sequence ID" value="HIJ99399.1"/>
    <property type="molecule type" value="Genomic_DNA"/>
</dbReference>
<protein>
    <submittedName>
        <fullName evidence="1">Uncharacterized protein</fullName>
    </submittedName>
</protein>
<dbReference type="AlphaFoldDB" id="A0A832V3R1"/>
<name>A0A832V3R1_9ARCH</name>
<evidence type="ECO:0000313" key="2">
    <source>
        <dbReference type="Proteomes" id="UP000604391"/>
    </source>
</evidence>
<organism evidence="1 2">
    <name type="scientific">Candidatus Undinarchaeum marinum</name>
    <dbReference type="NCBI Taxonomy" id="2756141"/>
    <lineage>
        <taxon>Archaea</taxon>
        <taxon>Candidatus Undinarchaeota</taxon>
        <taxon>Candidatus Undinarchaeia</taxon>
        <taxon>Candidatus Undinarchaeales</taxon>
        <taxon>Candidatus Undinarchaeaceae</taxon>
        <taxon>Candidatus Undinarchaeum</taxon>
    </lineage>
</organism>
<sequence length="170" mass="19870">MAEKHHSGMQPASRGIPSKEALWLSDIRKLRDQWKYGKNVRLEMEQILQIVFPDQYQAKYYEVSNAFMALLLEKLELEGDDVGAFLRDNNFSKATFYNVILPRLRRVGMVKTERRRFHHSKSTQKHYQNIIRPSTQFSKFFGHLAKEYESIVETAKARASDASEEERGEG</sequence>
<proteinExistence type="predicted"/>